<evidence type="ECO:0000313" key="1">
    <source>
        <dbReference type="EMBL" id="KIJ35612.1"/>
    </source>
</evidence>
<gene>
    <name evidence="1" type="ORF">M422DRAFT_782507</name>
</gene>
<reference evidence="1 2" key="1">
    <citation type="submission" date="2014-06" db="EMBL/GenBank/DDBJ databases">
        <title>Evolutionary Origins and Diversification of the Mycorrhizal Mutualists.</title>
        <authorList>
            <consortium name="DOE Joint Genome Institute"/>
            <consortium name="Mycorrhizal Genomics Consortium"/>
            <person name="Kohler A."/>
            <person name="Kuo A."/>
            <person name="Nagy L.G."/>
            <person name="Floudas D."/>
            <person name="Copeland A."/>
            <person name="Barry K.W."/>
            <person name="Cichocki N."/>
            <person name="Veneault-Fourrey C."/>
            <person name="LaButti K."/>
            <person name="Lindquist E.A."/>
            <person name="Lipzen A."/>
            <person name="Lundell T."/>
            <person name="Morin E."/>
            <person name="Murat C."/>
            <person name="Riley R."/>
            <person name="Ohm R."/>
            <person name="Sun H."/>
            <person name="Tunlid A."/>
            <person name="Henrissat B."/>
            <person name="Grigoriev I.V."/>
            <person name="Hibbett D.S."/>
            <person name="Martin F."/>
        </authorList>
    </citation>
    <scope>NUCLEOTIDE SEQUENCE [LARGE SCALE GENOMIC DNA]</scope>
    <source>
        <strain evidence="1 2">SS14</strain>
    </source>
</reference>
<organism evidence="1 2">
    <name type="scientific">Sphaerobolus stellatus (strain SS14)</name>
    <dbReference type="NCBI Taxonomy" id="990650"/>
    <lineage>
        <taxon>Eukaryota</taxon>
        <taxon>Fungi</taxon>
        <taxon>Dikarya</taxon>
        <taxon>Basidiomycota</taxon>
        <taxon>Agaricomycotina</taxon>
        <taxon>Agaricomycetes</taxon>
        <taxon>Phallomycetidae</taxon>
        <taxon>Geastrales</taxon>
        <taxon>Sphaerobolaceae</taxon>
        <taxon>Sphaerobolus</taxon>
    </lineage>
</organism>
<accession>A0A0C9V1P7</accession>
<dbReference type="HOGENOM" id="CLU_897634_0_0_1"/>
<evidence type="ECO:0000313" key="2">
    <source>
        <dbReference type="Proteomes" id="UP000054279"/>
    </source>
</evidence>
<dbReference type="AlphaFoldDB" id="A0A0C9V1P7"/>
<proteinExistence type="predicted"/>
<protein>
    <submittedName>
        <fullName evidence="1">Uncharacterized protein</fullName>
    </submittedName>
</protein>
<dbReference type="Proteomes" id="UP000054279">
    <property type="component" value="Unassembled WGS sequence"/>
</dbReference>
<sequence length="328" mass="37926">MRIQRRQRMIEFLEAIKVPLLSVSLSVNILPHLTPPTFAKLQATDNLRIKMFLTGAEDLASFLHLQDSINNRNKEHLGNFELSFPKCLDCEIFGLSHLNLQLQHLTSFCGPAGMLHHVIPFGENIKAIKIIDSPWIDDTTYRLLKSNPMGQVYYVDLPFADVWQQGHKVLEIWPSMKELSIRCNCWEGGFGIRRKITIHNVLEAHSDFPQVEVIHLDCCLCWSLNASMAFNLETAAHRRSSALRVIEFGDDSIGYWNSLEHVWEFEVDHYHKVGGYFGQEEEEAAKEMYRNCLTTWRSTLPRQSANQWILSSFKKLFGKRPLWEPVTI</sequence>
<name>A0A0C9V1P7_SPHS4</name>
<dbReference type="EMBL" id="KN837187">
    <property type="protein sequence ID" value="KIJ35612.1"/>
    <property type="molecule type" value="Genomic_DNA"/>
</dbReference>
<keyword evidence="2" id="KW-1185">Reference proteome</keyword>